<gene>
    <name evidence="2" type="ORF">KL86PLE_30311</name>
</gene>
<feature type="compositionally biased region" description="Basic and acidic residues" evidence="1">
    <location>
        <begin position="58"/>
        <end position="69"/>
    </location>
</feature>
<dbReference type="AlphaFoldDB" id="A0A212LE58"/>
<reference evidence="2" key="1">
    <citation type="submission" date="2016-08" db="EMBL/GenBank/DDBJ databases">
        <authorList>
            <person name="Seilhamer J.J."/>
        </authorList>
    </citation>
    <scope>NUCLEOTIDE SEQUENCE</scope>
    <source>
        <strain evidence="2">86</strain>
    </source>
</reference>
<feature type="compositionally biased region" description="Polar residues" evidence="1">
    <location>
        <begin position="18"/>
        <end position="35"/>
    </location>
</feature>
<evidence type="ECO:0000313" key="2">
    <source>
        <dbReference type="EMBL" id="SCM75864.1"/>
    </source>
</evidence>
<evidence type="ECO:0000256" key="1">
    <source>
        <dbReference type="SAM" id="MobiDB-lite"/>
    </source>
</evidence>
<accession>A0A212LE58</accession>
<feature type="region of interest" description="Disordered" evidence="1">
    <location>
        <begin position="1"/>
        <end position="82"/>
    </location>
</feature>
<dbReference type="EMBL" id="FMJD01000007">
    <property type="protein sequence ID" value="SCM75864.1"/>
    <property type="molecule type" value="Genomic_DNA"/>
</dbReference>
<organism evidence="2">
    <name type="scientific">uncultured Pleomorphomonas sp</name>
    <dbReference type="NCBI Taxonomy" id="442121"/>
    <lineage>
        <taxon>Bacteria</taxon>
        <taxon>Pseudomonadati</taxon>
        <taxon>Pseudomonadota</taxon>
        <taxon>Alphaproteobacteria</taxon>
        <taxon>Hyphomicrobiales</taxon>
        <taxon>Pleomorphomonadaceae</taxon>
        <taxon>Pleomorphomonas</taxon>
        <taxon>environmental samples</taxon>
    </lineage>
</organism>
<proteinExistence type="predicted"/>
<protein>
    <submittedName>
        <fullName evidence="2">Uncharacterized protein</fullName>
    </submittedName>
</protein>
<name>A0A212LE58_9HYPH</name>
<sequence length="82" mass="8896">MVATDMHKRRASQAGRFANSTKVEWTLTARGTSLSFADGRSSRRGVWGGRRPAPDFSADPKRPGDRAPRDGLATRPLANGKT</sequence>